<dbReference type="SUPFAM" id="SSF50249">
    <property type="entry name" value="Nucleic acid-binding proteins"/>
    <property type="match status" value="1"/>
</dbReference>
<dbReference type="GO" id="GO:0006260">
    <property type="term" value="P:DNA replication"/>
    <property type="evidence" value="ECO:0007669"/>
    <property type="project" value="InterPro"/>
</dbReference>
<accession>A0A382T487</accession>
<dbReference type="HAMAP" id="MF_00984">
    <property type="entry name" value="SSB"/>
    <property type="match status" value="1"/>
</dbReference>
<evidence type="ECO:0000256" key="1">
    <source>
        <dbReference type="ARBA" id="ARBA00023125"/>
    </source>
</evidence>
<sequence length="146" mass="15880">PNYNKVILMGNLTRDPEVRYTSSGTAIAKLGLAVNRYWRNQEGQQQEESTFVDVDAFGKQAETIGQYLKKGRPIMVEGRLKLDQWDDKQTGQKRSKLGVTLENFQFLDSRNESGDGGGSGGAQSSGSSPAKTQGGGGFAEDDDVPF</sequence>
<dbReference type="PANTHER" id="PTHR10302:SF27">
    <property type="entry name" value="SINGLE-STRANDED DNA-BINDING PROTEIN"/>
    <property type="match status" value="1"/>
</dbReference>
<feature type="compositionally biased region" description="Gly residues" evidence="2">
    <location>
        <begin position="114"/>
        <end position="123"/>
    </location>
</feature>
<evidence type="ECO:0008006" key="4">
    <source>
        <dbReference type="Google" id="ProtNLM"/>
    </source>
</evidence>
<dbReference type="PIRSF" id="PIRSF002070">
    <property type="entry name" value="SSB"/>
    <property type="match status" value="1"/>
</dbReference>
<evidence type="ECO:0000256" key="2">
    <source>
        <dbReference type="SAM" id="MobiDB-lite"/>
    </source>
</evidence>
<proteinExistence type="inferred from homology"/>
<dbReference type="PANTHER" id="PTHR10302">
    <property type="entry name" value="SINGLE-STRANDED DNA-BINDING PROTEIN"/>
    <property type="match status" value="1"/>
</dbReference>
<dbReference type="Pfam" id="PF00436">
    <property type="entry name" value="SSB"/>
    <property type="match status" value="1"/>
</dbReference>
<evidence type="ECO:0000313" key="3">
    <source>
        <dbReference type="EMBL" id="SVD16612.1"/>
    </source>
</evidence>
<organism evidence="3">
    <name type="scientific">marine metagenome</name>
    <dbReference type="NCBI Taxonomy" id="408172"/>
    <lineage>
        <taxon>unclassified sequences</taxon>
        <taxon>metagenomes</taxon>
        <taxon>ecological metagenomes</taxon>
    </lineage>
</organism>
<dbReference type="Gene3D" id="2.40.50.140">
    <property type="entry name" value="Nucleic acid-binding proteins"/>
    <property type="match status" value="1"/>
</dbReference>
<dbReference type="GO" id="GO:0009295">
    <property type="term" value="C:nucleoid"/>
    <property type="evidence" value="ECO:0007669"/>
    <property type="project" value="TreeGrafter"/>
</dbReference>
<dbReference type="EMBL" id="UINC01133593">
    <property type="protein sequence ID" value="SVD16612.1"/>
    <property type="molecule type" value="Genomic_DNA"/>
</dbReference>
<reference evidence="3" key="1">
    <citation type="submission" date="2018-05" db="EMBL/GenBank/DDBJ databases">
        <authorList>
            <person name="Lanie J.A."/>
            <person name="Ng W.-L."/>
            <person name="Kazmierczak K.M."/>
            <person name="Andrzejewski T.M."/>
            <person name="Davidsen T.M."/>
            <person name="Wayne K.J."/>
            <person name="Tettelin H."/>
            <person name="Glass J.I."/>
            <person name="Rusch D."/>
            <person name="Podicherti R."/>
            <person name="Tsui H.-C.T."/>
            <person name="Winkler M.E."/>
        </authorList>
    </citation>
    <scope>NUCLEOTIDE SEQUENCE</scope>
</reference>
<dbReference type="GO" id="GO:0003697">
    <property type="term" value="F:single-stranded DNA binding"/>
    <property type="evidence" value="ECO:0007669"/>
    <property type="project" value="InterPro"/>
</dbReference>
<dbReference type="PROSITE" id="PS50935">
    <property type="entry name" value="SSB"/>
    <property type="match status" value="1"/>
</dbReference>
<dbReference type="InterPro" id="IPR012340">
    <property type="entry name" value="NA-bd_OB-fold"/>
</dbReference>
<dbReference type="InterPro" id="IPR000424">
    <property type="entry name" value="Primosome_PriB/ssb"/>
</dbReference>
<feature type="region of interest" description="Disordered" evidence="2">
    <location>
        <begin position="108"/>
        <end position="146"/>
    </location>
</feature>
<dbReference type="InterPro" id="IPR011344">
    <property type="entry name" value="ssDNA-bd"/>
</dbReference>
<protein>
    <recommendedName>
        <fullName evidence="4">Single-stranded DNA-binding protein</fullName>
    </recommendedName>
</protein>
<feature type="non-terminal residue" evidence="3">
    <location>
        <position position="1"/>
    </location>
</feature>
<dbReference type="AlphaFoldDB" id="A0A382T487"/>
<keyword evidence="1" id="KW-0238">DNA-binding</keyword>
<name>A0A382T487_9ZZZZ</name>
<gene>
    <name evidence="3" type="ORF">METZ01_LOCUS369466</name>
</gene>
<dbReference type="NCBIfam" id="TIGR00621">
    <property type="entry name" value="ssb"/>
    <property type="match status" value="1"/>
</dbReference>
<dbReference type="CDD" id="cd04496">
    <property type="entry name" value="SSB_OBF"/>
    <property type="match status" value="1"/>
</dbReference>